<keyword evidence="2" id="KW-1185">Reference proteome</keyword>
<reference evidence="2" key="2">
    <citation type="submission" date="2015-01" db="EMBL/GenBank/DDBJ databases">
        <title>Evolutionary Origins and Diversification of the Mycorrhizal Mutualists.</title>
        <authorList>
            <consortium name="DOE Joint Genome Institute"/>
            <consortium name="Mycorrhizal Genomics Consortium"/>
            <person name="Kohler A."/>
            <person name="Kuo A."/>
            <person name="Nagy L.G."/>
            <person name="Floudas D."/>
            <person name="Copeland A."/>
            <person name="Barry K.W."/>
            <person name="Cichocki N."/>
            <person name="Veneault-Fourrey C."/>
            <person name="LaButti K."/>
            <person name="Lindquist E.A."/>
            <person name="Lipzen A."/>
            <person name="Lundell T."/>
            <person name="Morin E."/>
            <person name="Murat C."/>
            <person name="Riley R."/>
            <person name="Ohm R."/>
            <person name="Sun H."/>
            <person name="Tunlid A."/>
            <person name="Henrissat B."/>
            <person name="Grigoriev I.V."/>
            <person name="Hibbett D.S."/>
            <person name="Martin F."/>
        </authorList>
    </citation>
    <scope>NUCLEOTIDE SEQUENCE [LARGE SCALE GENOMIC DNA]</scope>
    <source>
        <strain evidence="2">441</strain>
    </source>
</reference>
<name>A0A0C9YL87_9AGAM</name>
<evidence type="ECO:0000313" key="1">
    <source>
        <dbReference type="EMBL" id="KIK14584.1"/>
    </source>
</evidence>
<gene>
    <name evidence="1" type="ORF">PISMIDRAFT_347464</name>
</gene>
<proteinExistence type="predicted"/>
<dbReference type="EMBL" id="KN833931">
    <property type="protein sequence ID" value="KIK14584.1"/>
    <property type="molecule type" value="Genomic_DNA"/>
</dbReference>
<accession>A0A0C9YL87</accession>
<sequence>MTESFKKCALETIEGQSWVQQGDGYGHSRIPPFHDNELLHCEASGSENSGTTRIGLISCPVNVPRMNQKGFLKERQGCRSAC</sequence>
<dbReference type="OrthoDB" id="310853at2759"/>
<protein>
    <submittedName>
        <fullName evidence="1">Uncharacterized protein</fullName>
    </submittedName>
</protein>
<dbReference type="HOGENOM" id="CLU_2559157_0_0_1"/>
<reference evidence="1 2" key="1">
    <citation type="submission" date="2014-04" db="EMBL/GenBank/DDBJ databases">
        <authorList>
            <consortium name="DOE Joint Genome Institute"/>
            <person name="Kuo A."/>
            <person name="Kohler A."/>
            <person name="Costa M.D."/>
            <person name="Nagy L.G."/>
            <person name="Floudas D."/>
            <person name="Copeland A."/>
            <person name="Barry K.W."/>
            <person name="Cichocki N."/>
            <person name="Veneault-Fourrey C."/>
            <person name="LaButti K."/>
            <person name="Lindquist E.A."/>
            <person name="Lipzen A."/>
            <person name="Lundell T."/>
            <person name="Morin E."/>
            <person name="Murat C."/>
            <person name="Sun H."/>
            <person name="Tunlid A."/>
            <person name="Henrissat B."/>
            <person name="Grigoriev I.V."/>
            <person name="Hibbett D.S."/>
            <person name="Martin F."/>
            <person name="Nordberg H.P."/>
            <person name="Cantor M.N."/>
            <person name="Hua S.X."/>
        </authorList>
    </citation>
    <scope>NUCLEOTIDE SEQUENCE [LARGE SCALE GENOMIC DNA]</scope>
    <source>
        <strain evidence="1 2">441</strain>
    </source>
</reference>
<evidence type="ECO:0000313" key="2">
    <source>
        <dbReference type="Proteomes" id="UP000054018"/>
    </source>
</evidence>
<organism evidence="1 2">
    <name type="scientific">Pisolithus microcarpus 441</name>
    <dbReference type="NCBI Taxonomy" id="765257"/>
    <lineage>
        <taxon>Eukaryota</taxon>
        <taxon>Fungi</taxon>
        <taxon>Dikarya</taxon>
        <taxon>Basidiomycota</taxon>
        <taxon>Agaricomycotina</taxon>
        <taxon>Agaricomycetes</taxon>
        <taxon>Agaricomycetidae</taxon>
        <taxon>Boletales</taxon>
        <taxon>Sclerodermatineae</taxon>
        <taxon>Pisolithaceae</taxon>
        <taxon>Pisolithus</taxon>
    </lineage>
</organism>
<dbReference type="Proteomes" id="UP000054018">
    <property type="component" value="Unassembled WGS sequence"/>
</dbReference>
<dbReference type="AlphaFoldDB" id="A0A0C9YL87"/>